<dbReference type="CDD" id="cd17328">
    <property type="entry name" value="MFS_spinster_like"/>
    <property type="match status" value="1"/>
</dbReference>
<keyword evidence="3 6" id="KW-0812">Transmembrane</keyword>
<dbReference type="SUPFAM" id="SSF103473">
    <property type="entry name" value="MFS general substrate transporter"/>
    <property type="match status" value="1"/>
</dbReference>
<evidence type="ECO:0000256" key="5">
    <source>
        <dbReference type="ARBA" id="ARBA00023136"/>
    </source>
</evidence>
<dbReference type="InterPro" id="IPR011701">
    <property type="entry name" value="MFS"/>
</dbReference>
<feature type="transmembrane region" description="Helical" evidence="6">
    <location>
        <begin position="241"/>
        <end position="262"/>
    </location>
</feature>
<gene>
    <name evidence="8" type="ORF">D3877_20100</name>
</gene>
<feature type="transmembrane region" description="Helical" evidence="6">
    <location>
        <begin position="458"/>
        <end position="480"/>
    </location>
</feature>
<feature type="transmembrane region" description="Helical" evidence="6">
    <location>
        <begin position="292"/>
        <end position="311"/>
    </location>
</feature>
<feature type="transmembrane region" description="Helical" evidence="6">
    <location>
        <begin position="424"/>
        <end position="446"/>
    </location>
</feature>
<dbReference type="InterPro" id="IPR020846">
    <property type="entry name" value="MFS_dom"/>
</dbReference>
<feature type="transmembrane region" description="Helical" evidence="6">
    <location>
        <begin position="364"/>
        <end position="383"/>
    </location>
</feature>
<name>A0A418VRM8_9PROT</name>
<proteinExistence type="predicted"/>
<dbReference type="AlphaFoldDB" id="A0A418VRM8"/>
<dbReference type="InterPro" id="IPR036259">
    <property type="entry name" value="MFS_trans_sf"/>
</dbReference>
<evidence type="ECO:0000256" key="1">
    <source>
        <dbReference type="ARBA" id="ARBA00004141"/>
    </source>
</evidence>
<accession>A0A418VRM8</accession>
<dbReference type="GO" id="GO:0016020">
    <property type="term" value="C:membrane"/>
    <property type="evidence" value="ECO:0007669"/>
    <property type="project" value="UniProtKB-SubCell"/>
</dbReference>
<dbReference type="InterPro" id="IPR044770">
    <property type="entry name" value="MFS_spinster-like"/>
</dbReference>
<dbReference type="Proteomes" id="UP000283458">
    <property type="component" value="Unassembled WGS sequence"/>
</dbReference>
<feature type="transmembrane region" description="Helical" evidence="6">
    <location>
        <begin position="139"/>
        <end position="159"/>
    </location>
</feature>
<keyword evidence="2" id="KW-0813">Transport</keyword>
<feature type="transmembrane region" description="Helical" evidence="6">
    <location>
        <begin position="331"/>
        <end position="352"/>
    </location>
</feature>
<evidence type="ECO:0000256" key="4">
    <source>
        <dbReference type="ARBA" id="ARBA00022989"/>
    </source>
</evidence>
<feature type="transmembrane region" description="Helical" evidence="6">
    <location>
        <begin position="198"/>
        <end position="221"/>
    </location>
</feature>
<evidence type="ECO:0000256" key="3">
    <source>
        <dbReference type="ARBA" id="ARBA00022692"/>
    </source>
</evidence>
<evidence type="ECO:0000256" key="2">
    <source>
        <dbReference type="ARBA" id="ARBA00022448"/>
    </source>
</evidence>
<keyword evidence="4 6" id="KW-1133">Transmembrane helix</keyword>
<reference evidence="8 9" key="1">
    <citation type="submission" date="2018-09" db="EMBL/GenBank/DDBJ databases">
        <authorList>
            <person name="Zhu H."/>
        </authorList>
    </citation>
    <scope>NUCLEOTIDE SEQUENCE [LARGE SCALE GENOMIC DNA]</scope>
    <source>
        <strain evidence="8 9">K2W22B-5</strain>
    </source>
</reference>
<dbReference type="PANTHER" id="PTHR23505:SF79">
    <property type="entry name" value="PROTEIN SPINSTER"/>
    <property type="match status" value="1"/>
</dbReference>
<comment type="subcellular location">
    <subcellularLocation>
        <location evidence="1">Membrane</location>
        <topology evidence="1">Multi-pass membrane protein</topology>
    </subcellularLocation>
</comment>
<sequence>MPWHYQRIEQTAGRRADARCEEGRVARAFRRPSSRLPWTRARSTASPWRRPLTTTAALGPQDGYPPMRIACYLVGVLIIANILSFVDRQILALLVGPIRRDLAITDTDISVLHGFAFTILYSFLGLPLGRFVDRHNRRLVIVAGVAIWSVMTIACGLANSFWELFAARVGVGIGEATLAPAAYSLISDAFRPDRRGTALSVYTSGIYLGIGAALTLGGLVIAMTNQQADVTLPLFGTVRSWQAAFIVVGLPGLLLAPLILTITEPPRRRPLSAAANVTPDDALRYLKGNGRAFLFTLLAYDCFAMAAYAAGSWVPTVFVRVHHWPMAQTGLYYGLAIMVMGCAGGALAGIFGDRMIGANLDGRLRLSLYSIPLWILAIATGTLSGDPWIALAGFGFSAFFSSVSNCIGPTVVQEMTPGRLRGQATALYFFTQNLFSLTLGPMAVALVTDKIFHDDTAVAASILVVALPAILLGGLFTLLARRPFTQTRQTLELAA</sequence>
<dbReference type="PANTHER" id="PTHR23505">
    <property type="entry name" value="SPINSTER"/>
    <property type="match status" value="1"/>
</dbReference>
<dbReference type="EMBL" id="QYUL01000003">
    <property type="protein sequence ID" value="RJF79133.1"/>
    <property type="molecule type" value="Genomic_DNA"/>
</dbReference>
<evidence type="ECO:0000259" key="7">
    <source>
        <dbReference type="PROSITE" id="PS50850"/>
    </source>
</evidence>
<evidence type="ECO:0000256" key="6">
    <source>
        <dbReference type="SAM" id="Phobius"/>
    </source>
</evidence>
<protein>
    <submittedName>
        <fullName evidence="8">MFS transporter</fullName>
    </submittedName>
</protein>
<dbReference type="GO" id="GO:0022857">
    <property type="term" value="F:transmembrane transporter activity"/>
    <property type="evidence" value="ECO:0007669"/>
    <property type="project" value="InterPro"/>
</dbReference>
<feature type="transmembrane region" description="Helical" evidence="6">
    <location>
        <begin position="389"/>
        <end position="412"/>
    </location>
</feature>
<feature type="domain" description="Major facilitator superfamily (MFS) profile" evidence="7">
    <location>
        <begin position="73"/>
        <end position="485"/>
    </location>
</feature>
<feature type="transmembrane region" description="Helical" evidence="6">
    <location>
        <begin position="165"/>
        <end position="186"/>
    </location>
</feature>
<keyword evidence="5 6" id="KW-0472">Membrane</keyword>
<comment type="caution">
    <text evidence="8">The sequence shown here is derived from an EMBL/GenBank/DDBJ whole genome shotgun (WGS) entry which is preliminary data.</text>
</comment>
<evidence type="ECO:0000313" key="8">
    <source>
        <dbReference type="EMBL" id="RJF79133.1"/>
    </source>
</evidence>
<dbReference type="Pfam" id="PF07690">
    <property type="entry name" value="MFS_1"/>
    <property type="match status" value="1"/>
</dbReference>
<feature type="transmembrane region" description="Helical" evidence="6">
    <location>
        <begin position="69"/>
        <end position="91"/>
    </location>
</feature>
<keyword evidence="9" id="KW-1185">Reference proteome</keyword>
<dbReference type="Gene3D" id="1.20.1250.20">
    <property type="entry name" value="MFS general substrate transporter like domains"/>
    <property type="match status" value="1"/>
</dbReference>
<organism evidence="8 9">
    <name type="scientific">Azospirillum cavernae</name>
    <dbReference type="NCBI Taxonomy" id="2320860"/>
    <lineage>
        <taxon>Bacteria</taxon>
        <taxon>Pseudomonadati</taxon>
        <taxon>Pseudomonadota</taxon>
        <taxon>Alphaproteobacteria</taxon>
        <taxon>Rhodospirillales</taxon>
        <taxon>Azospirillaceae</taxon>
        <taxon>Azospirillum</taxon>
    </lineage>
</organism>
<feature type="transmembrane region" description="Helical" evidence="6">
    <location>
        <begin position="111"/>
        <end position="132"/>
    </location>
</feature>
<dbReference type="PROSITE" id="PS50850">
    <property type="entry name" value="MFS"/>
    <property type="match status" value="1"/>
</dbReference>
<evidence type="ECO:0000313" key="9">
    <source>
        <dbReference type="Proteomes" id="UP000283458"/>
    </source>
</evidence>